<name>A0A1V8ZWZ6_SACPI</name>
<comment type="caution">
    <text evidence="1">The sequence shown here is derived from an EMBL/GenBank/DDBJ whole genome shotgun (WGS) entry which is preliminary data.</text>
</comment>
<keyword evidence="2" id="KW-1185">Reference proteome</keyword>
<organism evidence="1 2">
    <name type="scientific">Saccharomonospora piscinae</name>
    <dbReference type="NCBI Taxonomy" id="687388"/>
    <lineage>
        <taxon>Bacteria</taxon>
        <taxon>Bacillati</taxon>
        <taxon>Actinomycetota</taxon>
        <taxon>Actinomycetes</taxon>
        <taxon>Pseudonocardiales</taxon>
        <taxon>Pseudonocardiaceae</taxon>
        <taxon>Saccharomonospora</taxon>
    </lineage>
</organism>
<gene>
    <name evidence="1" type="ORF">B1813_20280</name>
</gene>
<dbReference type="EMBL" id="MWIH01000009">
    <property type="protein sequence ID" value="OQO89293.1"/>
    <property type="molecule type" value="Genomic_DNA"/>
</dbReference>
<evidence type="ECO:0000313" key="1">
    <source>
        <dbReference type="EMBL" id="OQO89293.1"/>
    </source>
</evidence>
<protein>
    <submittedName>
        <fullName evidence="1">Uncharacterized protein</fullName>
    </submittedName>
</protein>
<dbReference type="AlphaFoldDB" id="A0A1V8ZWZ6"/>
<evidence type="ECO:0000313" key="2">
    <source>
        <dbReference type="Proteomes" id="UP000192591"/>
    </source>
</evidence>
<proteinExistence type="predicted"/>
<sequence>MGWNEYYRRRRIMDNAVDLARRDDDHRIPFDHVDGAATMFGTEERLLLALHHRWTQLLTGHLRARLAGPENAGEIPGERSAEHGDHLDTVSRAWRAAVRAEPDLHAVLAANVQRHPALRRAHQAELRLLAVTSGLGEPHDGADDLARIGATLVALLDQRDRPRRVRPGRSVGRWLRRLAPSA</sequence>
<dbReference type="Proteomes" id="UP000192591">
    <property type="component" value="Unassembled WGS sequence"/>
</dbReference>
<dbReference type="STRING" id="1962155.B1813_20280"/>
<accession>A0A1V8ZWZ6</accession>
<dbReference type="RefSeq" id="WP_081194653.1">
    <property type="nucleotide sequence ID" value="NZ_MWIH01000009.1"/>
</dbReference>
<reference evidence="1 2" key="1">
    <citation type="submission" date="2017-02" db="EMBL/GenBank/DDBJ databases">
        <title>Draft genome of Saccharomonospora sp. 154.</title>
        <authorList>
            <person name="Alonso-Carmona G.S."/>
            <person name="De La Haba R."/>
            <person name="Vera-Gargallo B."/>
            <person name="Sandoval-Trujillo A.H."/>
            <person name="Ramirez-Duran N."/>
            <person name="Ventosa A."/>
        </authorList>
    </citation>
    <scope>NUCLEOTIDE SEQUENCE [LARGE SCALE GENOMIC DNA]</scope>
    <source>
        <strain evidence="1 2">LRS4.154</strain>
    </source>
</reference>